<sequence length="239" mass="27170">MENVKVSSKNLPTLNVQTEYITLWNTIRKEEEEVQSIFNLQGNMFHFIKPTADIKSFHIYVACDASRNLHFYFISSSDDANKKFNWVYSSQIKQLKYSLPQSTQPPTETKFIDWSSANKWVNNWIDDSKRNAWISDNFSVDSDKNNIVQAFEINANDFEINDIHNCFLALKKDGSGNYQADLVVYNTATQTLVNTVSKVLNGGVKPAFSFEDLARPVPPFGGDGLEYKNFGVLVDLGIV</sequence>
<protein>
    <submittedName>
        <fullName evidence="1">Uncharacterized protein</fullName>
    </submittedName>
</protein>
<reference evidence="1 2" key="1">
    <citation type="submission" date="2016-10" db="EMBL/GenBank/DDBJ databases">
        <authorList>
            <person name="de Groot N.N."/>
        </authorList>
    </citation>
    <scope>NUCLEOTIDE SEQUENCE [LARGE SCALE GENOMIC DNA]</scope>
    <source>
        <strain evidence="1 2">DSM 16195</strain>
    </source>
</reference>
<dbReference type="OrthoDB" id="1446045at2"/>
<name>A0A1G7D1U0_9FLAO</name>
<dbReference type="EMBL" id="FNBA01000001">
    <property type="protein sequence ID" value="SDE45489.1"/>
    <property type="molecule type" value="Genomic_DNA"/>
</dbReference>
<dbReference type="Proteomes" id="UP000199321">
    <property type="component" value="Unassembled WGS sequence"/>
</dbReference>
<accession>A0A1G7D1U0</accession>
<keyword evidence="2" id="KW-1185">Reference proteome</keyword>
<evidence type="ECO:0000313" key="1">
    <source>
        <dbReference type="EMBL" id="SDE45489.1"/>
    </source>
</evidence>
<gene>
    <name evidence="1" type="ORF">SAMN05421855_101713</name>
</gene>
<organism evidence="1 2">
    <name type="scientific">Ulvibacter litoralis</name>
    <dbReference type="NCBI Taxonomy" id="227084"/>
    <lineage>
        <taxon>Bacteria</taxon>
        <taxon>Pseudomonadati</taxon>
        <taxon>Bacteroidota</taxon>
        <taxon>Flavobacteriia</taxon>
        <taxon>Flavobacteriales</taxon>
        <taxon>Flavobacteriaceae</taxon>
        <taxon>Ulvibacter</taxon>
    </lineage>
</organism>
<proteinExistence type="predicted"/>
<dbReference type="STRING" id="227084.SAMN05421855_101713"/>
<dbReference type="RefSeq" id="WP_093140574.1">
    <property type="nucleotide sequence ID" value="NZ_BMWO01000001.1"/>
</dbReference>
<dbReference type="AlphaFoldDB" id="A0A1G7D1U0"/>
<evidence type="ECO:0000313" key="2">
    <source>
        <dbReference type="Proteomes" id="UP000199321"/>
    </source>
</evidence>